<dbReference type="Gene3D" id="3.40.50.1820">
    <property type="entry name" value="alpha/beta hydrolase"/>
    <property type="match status" value="1"/>
</dbReference>
<dbReference type="InterPro" id="IPR013094">
    <property type="entry name" value="AB_hydrolase_3"/>
</dbReference>
<comment type="similarity">
    <text evidence="1">Belongs to the 'GDXG' lipolytic enzyme family.</text>
</comment>
<keyword evidence="2" id="KW-0378">Hydrolase</keyword>
<evidence type="ECO:0000313" key="6">
    <source>
        <dbReference type="Proteomes" id="UP000032266"/>
    </source>
</evidence>
<dbReference type="PANTHER" id="PTHR48081:SF8">
    <property type="entry name" value="ALPHA_BETA HYDROLASE FOLD-3 DOMAIN-CONTAINING PROTEIN-RELATED"/>
    <property type="match status" value="1"/>
</dbReference>
<protein>
    <submittedName>
        <fullName evidence="5">Esterase/lipase</fullName>
    </submittedName>
</protein>
<gene>
    <name evidence="5" type="ORF">YC6258_00977</name>
</gene>
<dbReference type="InterPro" id="IPR033140">
    <property type="entry name" value="Lipase_GDXG_put_SER_AS"/>
</dbReference>
<dbReference type="KEGG" id="gsn:YC6258_00977"/>
<feature type="active site" evidence="3">
    <location>
        <position position="138"/>
    </location>
</feature>
<dbReference type="EMBL" id="CP007142">
    <property type="protein sequence ID" value="AJQ93027.1"/>
    <property type="molecule type" value="Genomic_DNA"/>
</dbReference>
<evidence type="ECO:0000313" key="5">
    <source>
        <dbReference type="EMBL" id="AJQ93027.1"/>
    </source>
</evidence>
<dbReference type="Pfam" id="PF07859">
    <property type="entry name" value="Abhydrolase_3"/>
    <property type="match status" value="1"/>
</dbReference>
<dbReference type="AlphaFoldDB" id="A0A0C5VEN2"/>
<name>A0A0C5VEN2_9GAMM</name>
<dbReference type="STRING" id="1445510.YC6258_00977"/>
<proteinExistence type="inferred from homology"/>
<keyword evidence="6" id="KW-1185">Reference proteome</keyword>
<feature type="domain" description="Alpha/beta hydrolase fold-3" evidence="4">
    <location>
        <begin position="60"/>
        <end position="265"/>
    </location>
</feature>
<dbReference type="PANTHER" id="PTHR48081">
    <property type="entry name" value="AB HYDROLASE SUPERFAMILY PROTEIN C4A8.06C"/>
    <property type="match status" value="1"/>
</dbReference>
<accession>A0A0C5VEN2</accession>
<dbReference type="InterPro" id="IPR050300">
    <property type="entry name" value="GDXG_lipolytic_enzyme"/>
</dbReference>
<evidence type="ECO:0000256" key="1">
    <source>
        <dbReference type="ARBA" id="ARBA00010515"/>
    </source>
</evidence>
<sequence>MQTIENMRAGYRAMIPAAGTPDEVAEARSIRFSATDPQRMLEARLYIPKDMEGQSGLPVVLFFHGGGFVSGDFDTHDVLVRAIANRAGVLVLVVNYRLAPEYPFPAALEDAYATAMWVEAHAEEIGADRHRIAVAGDSAGANLATELTMLVRDTHGPKVIAQWLMYGSLSNRMDTASWQQYGETGFPSRAQNQAFIDAYVPEGISLDNPRVAPLWGSHNDLPPALMQVGELDPLRDENMAYAEALEVAGVEVRLRLYKGHQHGFIQFFKDHVNNPDGEHALNEGVVFLRKMFDLTGD</sequence>
<dbReference type="Proteomes" id="UP000032266">
    <property type="component" value="Chromosome"/>
</dbReference>
<dbReference type="HOGENOM" id="CLU_012494_6_4_6"/>
<dbReference type="RefSeq" id="WP_211264622.1">
    <property type="nucleotide sequence ID" value="NZ_CP007142.1"/>
</dbReference>
<dbReference type="GO" id="GO:0016787">
    <property type="term" value="F:hydrolase activity"/>
    <property type="evidence" value="ECO:0007669"/>
    <property type="project" value="UniProtKB-KW"/>
</dbReference>
<dbReference type="InterPro" id="IPR029058">
    <property type="entry name" value="AB_hydrolase_fold"/>
</dbReference>
<evidence type="ECO:0000256" key="2">
    <source>
        <dbReference type="ARBA" id="ARBA00022801"/>
    </source>
</evidence>
<evidence type="ECO:0000259" key="4">
    <source>
        <dbReference type="Pfam" id="PF07859"/>
    </source>
</evidence>
<organism evidence="5 6">
    <name type="scientific">Gynuella sunshinyii YC6258</name>
    <dbReference type="NCBI Taxonomy" id="1445510"/>
    <lineage>
        <taxon>Bacteria</taxon>
        <taxon>Pseudomonadati</taxon>
        <taxon>Pseudomonadota</taxon>
        <taxon>Gammaproteobacteria</taxon>
        <taxon>Oceanospirillales</taxon>
        <taxon>Saccharospirillaceae</taxon>
        <taxon>Gynuella</taxon>
    </lineage>
</organism>
<dbReference type="PROSITE" id="PS01174">
    <property type="entry name" value="LIPASE_GDXG_SER"/>
    <property type="match status" value="1"/>
</dbReference>
<evidence type="ECO:0000256" key="3">
    <source>
        <dbReference type="PROSITE-ProRule" id="PRU10038"/>
    </source>
</evidence>
<dbReference type="PROSITE" id="PS01173">
    <property type="entry name" value="LIPASE_GDXG_HIS"/>
    <property type="match status" value="1"/>
</dbReference>
<dbReference type="SUPFAM" id="SSF53474">
    <property type="entry name" value="alpha/beta-Hydrolases"/>
    <property type="match status" value="1"/>
</dbReference>
<dbReference type="InterPro" id="IPR002168">
    <property type="entry name" value="Lipase_GDXG_HIS_AS"/>
</dbReference>
<reference evidence="5 6" key="1">
    <citation type="submission" date="2014-01" db="EMBL/GenBank/DDBJ databases">
        <title>Full genme sequencing of cellulolytic bacterium Gynuella sunshinyii YC6258T gen. nov., sp. nov.</title>
        <authorList>
            <person name="Khan H."/>
            <person name="Chung E.J."/>
            <person name="Chung Y.R."/>
        </authorList>
    </citation>
    <scope>NUCLEOTIDE SEQUENCE [LARGE SCALE GENOMIC DNA]</scope>
    <source>
        <strain evidence="5 6">YC6258</strain>
    </source>
</reference>